<dbReference type="OrthoDB" id="3692954at2"/>
<evidence type="ECO:0000313" key="2">
    <source>
        <dbReference type="EMBL" id="PRY34788.1"/>
    </source>
</evidence>
<accession>A0A2T0SN11</accession>
<sequence length="172" mass="19175">MKAFSRLSRALFALTLGLSFTAVATGTAGADPELSTAEGDNAPLRAAAVCPRPGQRVKTSTAPNVYLVNPERRLLLLPDEATYFALWDSWEGIVVDDRVADCYSHYDIFDGPHLVRQNGGVNVYIWDNSPGSYRLIPSLEVFEQYGFAWSRVKATPYNEIHPVSYRDWANYP</sequence>
<protein>
    <submittedName>
        <fullName evidence="2">Uncharacterized protein</fullName>
    </submittedName>
</protein>
<gene>
    <name evidence="2" type="ORF">CLV43_11564</name>
</gene>
<feature type="chain" id="PRO_5039472769" evidence="1">
    <location>
        <begin position="25"/>
        <end position="172"/>
    </location>
</feature>
<proteinExistence type="predicted"/>
<dbReference type="RefSeq" id="WP_106194196.1">
    <property type="nucleotide sequence ID" value="NZ_PVTF01000015.1"/>
</dbReference>
<dbReference type="Proteomes" id="UP000239494">
    <property type="component" value="Unassembled WGS sequence"/>
</dbReference>
<dbReference type="AlphaFoldDB" id="A0A2T0SN11"/>
<keyword evidence="1" id="KW-0732">Signal</keyword>
<evidence type="ECO:0000256" key="1">
    <source>
        <dbReference type="SAM" id="SignalP"/>
    </source>
</evidence>
<comment type="caution">
    <text evidence="2">The sequence shown here is derived from an EMBL/GenBank/DDBJ whole genome shotgun (WGS) entry which is preliminary data.</text>
</comment>
<dbReference type="EMBL" id="PVTF01000015">
    <property type="protein sequence ID" value="PRY34788.1"/>
    <property type="molecule type" value="Genomic_DNA"/>
</dbReference>
<reference evidence="2 3" key="1">
    <citation type="submission" date="2018-03" db="EMBL/GenBank/DDBJ databases">
        <title>Genomic Encyclopedia of Archaeal and Bacterial Type Strains, Phase II (KMG-II): from individual species to whole genera.</title>
        <authorList>
            <person name="Goeker M."/>
        </authorList>
    </citation>
    <scope>NUCLEOTIDE SEQUENCE [LARGE SCALE GENOMIC DNA]</scope>
    <source>
        <strain evidence="2 3">DSM 44720</strain>
    </source>
</reference>
<feature type="signal peptide" evidence="1">
    <location>
        <begin position="1"/>
        <end position="24"/>
    </location>
</feature>
<keyword evidence="3" id="KW-1185">Reference proteome</keyword>
<name>A0A2T0SN11_9PSEU</name>
<organism evidence="2 3">
    <name type="scientific">Umezawaea tangerina</name>
    <dbReference type="NCBI Taxonomy" id="84725"/>
    <lineage>
        <taxon>Bacteria</taxon>
        <taxon>Bacillati</taxon>
        <taxon>Actinomycetota</taxon>
        <taxon>Actinomycetes</taxon>
        <taxon>Pseudonocardiales</taxon>
        <taxon>Pseudonocardiaceae</taxon>
        <taxon>Umezawaea</taxon>
    </lineage>
</organism>
<evidence type="ECO:0000313" key="3">
    <source>
        <dbReference type="Proteomes" id="UP000239494"/>
    </source>
</evidence>